<protein>
    <submittedName>
        <fullName evidence="1">Uncharacterized protein</fullName>
    </submittedName>
</protein>
<dbReference type="EMBL" id="CP029701">
    <property type="protein sequence ID" value="QHV63553.1"/>
    <property type="molecule type" value="Genomic_DNA"/>
</dbReference>
<dbReference type="Proteomes" id="UP000642553">
    <property type="component" value="Chromosome"/>
</dbReference>
<dbReference type="AlphaFoldDB" id="A0AAE6W1P8"/>
<evidence type="ECO:0000313" key="2">
    <source>
        <dbReference type="Proteomes" id="UP000642553"/>
    </source>
</evidence>
<sequence>MLEKGAVFRIRGVALARLELYGWEQVDSKWRGATRFLAAAGSIRNGFIFFLRRQPGLRACAEAGRLADSQLPC</sequence>
<reference evidence="1" key="1">
    <citation type="submission" date="2018-05" db="EMBL/GenBank/DDBJ databases">
        <title>Complete genome sequnece of Akkermansia muciniphila EB-AMDK-40.</title>
        <authorList>
            <person name="Nam Y.-D."/>
            <person name="Chung W.-H."/>
            <person name="Park Y.S."/>
            <person name="Kang J."/>
        </authorList>
    </citation>
    <scope>NUCLEOTIDE SEQUENCE</scope>
    <source>
        <strain evidence="1">EB-AMDK-40</strain>
    </source>
</reference>
<gene>
    <name evidence="1" type="ORF">DMI76_09335</name>
</gene>
<evidence type="ECO:0000313" key="1">
    <source>
        <dbReference type="EMBL" id="QHV63553.1"/>
    </source>
</evidence>
<accession>A0AAE6W1P8</accession>
<organism evidence="1 2">
    <name type="scientific">Akkermansia massiliensis</name>
    <dbReference type="NCBI Taxonomy" id="2927224"/>
    <lineage>
        <taxon>Bacteria</taxon>
        <taxon>Pseudomonadati</taxon>
        <taxon>Verrucomicrobiota</taxon>
        <taxon>Verrucomicrobiia</taxon>
        <taxon>Verrucomicrobiales</taxon>
        <taxon>Akkermansiaceae</taxon>
        <taxon>Akkermansia</taxon>
    </lineage>
</organism>
<proteinExistence type="predicted"/>
<name>A0AAE6W1P8_9BACT</name>